<keyword evidence="2" id="KW-0732">Signal</keyword>
<dbReference type="InterPro" id="IPR029030">
    <property type="entry name" value="Caspase-like_dom_sf"/>
</dbReference>
<dbReference type="RefSeq" id="WP_128227181.1">
    <property type="nucleotide sequence ID" value="NZ_SACR01000001.1"/>
</dbReference>
<dbReference type="GO" id="GO:0004197">
    <property type="term" value="F:cysteine-type endopeptidase activity"/>
    <property type="evidence" value="ECO:0007669"/>
    <property type="project" value="InterPro"/>
</dbReference>
<dbReference type="Pfam" id="PF00656">
    <property type="entry name" value="Peptidase_C14"/>
    <property type="match status" value="1"/>
</dbReference>
<feature type="chain" id="PRO_5019067877" description="Caspase family p20 domain-containing protein" evidence="2">
    <location>
        <begin position="27"/>
        <end position="849"/>
    </location>
</feature>
<proteinExistence type="predicted"/>
<dbReference type="OrthoDB" id="574237at2"/>
<evidence type="ECO:0000313" key="4">
    <source>
        <dbReference type="EMBL" id="RVU49545.1"/>
    </source>
</evidence>
<feature type="signal peptide" evidence="2">
    <location>
        <begin position="1"/>
        <end position="26"/>
    </location>
</feature>
<dbReference type="PANTHER" id="PTHR22576">
    <property type="entry name" value="MUCOSA ASSOCIATED LYMPHOID TISSUE LYMPHOMA TRANSLOCATION PROTEIN 1/PARACASPASE"/>
    <property type="match status" value="1"/>
</dbReference>
<dbReference type="Gene3D" id="3.40.50.1460">
    <property type="match status" value="1"/>
</dbReference>
<feature type="region of interest" description="Disordered" evidence="1">
    <location>
        <begin position="26"/>
        <end position="61"/>
    </location>
</feature>
<dbReference type="SUPFAM" id="SSF52129">
    <property type="entry name" value="Caspase-like"/>
    <property type="match status" value="1"/>
</dbReference>
<feature type="compositionally biased region" description="Low complexity" evidence="1">
    <location>
        <begin position="26"/>
        <end position="36"/>
    </location>
</feature>
<dbReference type="InterPro" id="IPR052039">
    <property type="entry name" value="Caspase-related_regulators"/>
</dbReference>
<name>A0A437RS15_9BURK</name>
<keyword evidence="5" id="KW-1185">Reference proteome</keyword>
<dbReference type="PROSITE" id="PS50208">
    <property type="entry name" value="CASPASE_P20"/>
    <property type="match status" value="1"/>
</dbReference>
<feature type="domain" description="Caspase family p20" evidence="3">
    <location>
        <begin position="97"/>
        <end position="168"/>
    </location>
</feature>
<sequence length="849" mass="85933">MPQRKDTFRRTSAACLLAVLGGTGHAQTAPATAPAVPVLPTPPATQAPVQAQNTEGSAPPMAVPATLPELRLPDVREINIAVPRQVRAAQAMLGMGKQRLALVLGLGKVGHRSVVDSAARNTQAVSAALRSGGFVVMTREDLTAADLRATLKEFRERLQPGGVGFVYVTGLGAQVDGRNLLLPRDAALDASMPPDRLAKRLAETSVPLDEVADALIGTPDSLRLLVVEAAWQHPVLATLPQQGLAQPRVPHGMMAMLGVAPGVVQEVPAVAPLPLPAPTAPAELAATPFVRTLVGALLKPRINGPEVLRNTRRSMVDATLGQTSPWIGGDTDDREELAEASLLDGLIPRTPEEIAREALRQGSRLVTRPAVRAAGEKSVAEVLAQNSAPPAPAAAVAAPTPELPQTTATPDAKPLSNAAKAGGSLGSTVGSAVSALGTVAGVATTVAGVAATAQVAKAAATVSAATTAAGAVGSVASSLGSTAVALGVRATSSSSGGSAAVSTVAAATTPSAVAAVVPAAAVAAVPVAAPAAAVAAAAAPGAPAAAAATAATLAPAGAAPAAAAAAPATAAAAPAAAGEATAAATAGATPEAAATAAPAAAAANQAVNQSTDTPVADAARRAAPATTAATEAVQPSAKPSPAEAPSTPAIAVPRRNPFGYTEGDSFTYQVVDTWADEVVGEYTTAIDEVMKDGALRANGQQLQMDPQGRPTRLARPDGSFSIFEPHQDLWWADPKRGDRRVVRFIEKFQRADQTIGQTEWRGGSLVARATEIETPAGKFDVLPIESTGTWTETLANGTRSNGQWTRTVYYSPKLKHPVAIDVRDADAMGRPLRRERIQLMHAQQARPTP</sequence>
<comment type="caution">
    <text evidence="4">The sequence shown here is derived from an EMBL/GenBank/DDBJ whole genome shotgun (WGS) entry which is preliminary data.</text>
</comment>
<dbReference type="InterPro" id="IPR001309">
    <property type="entry name" value="Pept_C14_p20"/>
</dbReference>
<evidence type="ECO:0000259" key="3">
    <source>
        <dbReference type="PROSITE" id="PS50208"/>
    </source>
</evidence>
<organism evidence="4 5">
    <name type="scientific">Rubrivivax rivuli</name>
    <dbReference type="NCBI Taxonomy" id="1862385"/>
    <lineage>
        <taxon>Bacteria</taxon>
        <taxon>Pseudomonadati</taxon>
        <taxon>Pseudomonadota</taxon>
        <taxon>Betaproteobacteria</taxon>
        <taxon>Burkholderiales</taxon>
        <taxon>Sphaerotilaceae</taxon>
        <taxon>Rubrivivax</taxon>
    </lineage>
</organism>
<dbReference type="AlphaFoldDB" id="A0A437RS15"/>
<feature type="region of interest" description="Disordered" evidence="1">
    <location>
        <begin position="611"/>
        <end position="656"/>
    </location>
</feature>
<protein>
    <recommendedName>
        <fullName evidence="3">Caspase family p20 domain-containing protein</fullName>
    </recommendedName>
</protein>
<reference evidence="4 5" key="1">
    <citation type="submission" date="2019-01" db="EMBL/GenBank/DDBJ databases">
        <authorList>
            <person name="Chen W.-M."/>
        </authorList>
    </citation>
    <scope>NUCLEOTIDE SEQUENCE [LARGE SCALE GENOMIC DNA]</scope>
    <source>
        <strain evidence="4 5">KYPY4</strain>
    </source>
</reference>
<dbReference type="EMBL" id="SACR01000001">
    <property type="protein sequence ID" value="RVU49545.1"/>
    <property type="molecule type" value="Genomic_DNA"/>
</dbReference>
<feature type="compositionally biased region" description="Low complexity" evidence="1">
    <location>
        <begin position="611"/>
        <end position="651"/>
    </location>
</feature>
<dbReference type="Proteomes" id="UP000285575">
    <property type="component" value="Unassembled WGS sequence"/>
</dbReference>
<evidence type="ECO:0000256" key="1">
    <source>
        <dbReference type="SAM" id="MobiDB-lite"/>
    </source>
</evidence>
<dbReference type="PANTHER" id="PTHR22576:SF37">
    <property type="entry name" value="MUCOSA-ASSOCIATED LYMPHOID TISSUE LYMPHOMA TRANSLOCATION PROTEIN 1"/>
    <property type="match status" value="1"/>
</dbReference>
<gene>
    <name evidence="4" type="ORF">EOE66_02975</name>
</gene>
<accession>A0A437RS15</accession>
<feature type="region of interest" description="Disordered" evidence="1">
    <location>
        <begin position="392"/>
        <end position="421"/>
    </location>
</feature>
<evidence type="ECO:0000313" key="5">
    <source>
        <dbReference type="Proteomes" id="UP000285575"/>
    </source>
</evidence>
<dbReference type="InterPro" id="IPR011600">
    <property type="entry name" value="Pept_C14_caspase"/>
</dbReference>
<dbReference type="GO" id="GO:0006508">
    <property type="term" value="P:proteolysis"/>
    <property type="evidence" value="ECO:0007669"/>
    <property type="project" value="InterPro"/>
</dbReference>
<evidence type="ECO:0000256" key="2">
    <source>
        <dbReference type="SAM" id="SignalP"/>
    </source>
</evidence>